<keyword evidence="5 7" id="KW-1133">Transmembrane helix</keyword>
<keyword evidence="6 7" id="KW-0472">Membrane</keyword>
<evidence type="ECO:0000256" key="1">
    <source>
        <dbReference type="ARBA" id="ARBA00004651"/>
    </source>
</evidence>
<comment type="subcellular location">
    <subcellularLocation>
        <location evidence="1">Cell membrane</location>
        <topology evidence="1">Multi-pass membrane protein</topology>
    </subcellularLocation>
</comment>
<dbReference type="KEGG" id="cuv:CUREI_03720"/>
<protein>
    <recommendedName>
        <fullName evidence="8">Citrate transporter-like domain-containing protein</fullName>
    </recommendedName>
</protein>
<dbReference type="InterPro" id="IPR004680">
    <property type="entry name" value="Cit_transptr-like_dom"/>
</dbReference>
<dbReference type="AlphaFoldDB" id="A0A077HHK4"/>
<feature type="transmembrane region" description="Helical" evidence="7">
    <location>
        <begin position="198"/>
        <end position="231"/>
    </location>
</feature>
<feature type="transmembrane region" description="Helical" evidence="7">
    <location>
        <begin position="34"/>
        <end position="54"/>
    </location>
</feature>
<keyword evidence="10" id="KW-1185">Reference proteome</keyword>
<feature type="transmembrane region" description="Helical" evidence="7">
    <location>
        <begin position="115"/>
        <end position="133"/>
    </location>
</feature>
<sequence length="374" mass="37851">MPHSHVFAPLAAVAVFAGLAAVDTSAAATLVARLLPVLTFAASMSAAVNLAARVDLFAWLTAQLERATASREVAFAGLLLLSIASTVFFSLDTTAIMVTPLAIQLAARYRLPETAAALAVVWIANLASLPLPVSNLTNLLALSGGIFSSNHDYMRAAAAPAAAAILVAVVAAYLARWRHRHTAPTDADNAPQIHRPTGAAAVLGCTVVALLTPVPYWLTGVVAAVAMWFAVGPAGRGEGASSLIPWPALRLAATLSAAATLTLQLGGTAALTGTLAGTHPGVVAAAGAVTANAVNNIPAYLLLEPAAVDAASAMALLVGVNAGSVVTPWASLATLLWADQLRRTGADVPWGRFVAWGAVLAPVAVATVTLLASL</sequence>
<evidence type="ECO:0000313" key="9">
    <source>
        <dbReference type="EMBL" id="AIL96518.1"/>
    </source>
</evidence>
<organism evidence="9 10">
    <name type="scientific">Corynebacterium ureicelerivorans</name>
    <dbReference type="NCBI Taxonomy" id="401472"/>
    <lineage>
        <taxon>Bacteria</taxon>
        <taxon>Bacillati</taxon>
        <taxon>Actinomycetota</taxon>
        <taxon>Actinomycetes</taxon>
        <taxon>Mycobacteriales</taxon>
        <taxon>Corynebacteriaceae</taxon>
        <taxon>Corynebacterium</taxon>
    </lineage>
</organism>
<feature type="transmembrane region" description="Helical" evidence="7">
    <location>
        <begin position="283"/>
        <end position="303"/>
    </location>
</feature>
<feature type="transmembrane region" description="Helical" evidence="7">
    <location>
        <begin position="315"/>
        <end position="338"/>
    </location>
</feature>
<feature type="transmembrane region" description="Helical" evidence="7">
    <location>
        <begin position="350"/>
        <end position="372"/>
    </location>
</feature>
<dbReference type="Proteomes" id="UP000028939">
    <property type="component" value="Chromosome"/>
</dbReference>
<evidence type="ECO:0000256" key="7">
    <source>
        <dbReference type="SAM" id="Phobius"/>
    </source>
</evidence>
<evidence type="ECO:0000256" key="3">
    <source>
        <dbReference type="ARBA" id="ARBA00022475"/>
    </source>
</evidence>
<dbReference type="Pfam" id="PF03600">
    <property type="entry name" value="CitMHS"/>
    <property type="match status" value="1"/>
</dbReference>
<feature type="domain" description="Citrate transporter-like" evidence="8">
    <location>
        <begin position="10"/>
        <end position="315"/>
    </location>
</feature>
<accession>A0A077HHK4</accession>
<keyword evidence="3" id="KW-1003">Cell membrane</keyword>
<evidence type="ECO:0000256" key="2">
    <source>
        <dbReference type="ARBA" id="ARBA00022448"/>
    </source>
</evidence>
<feature type="transmembrane region" description="Helical" evidence="7">
    <location>
        <begin position="6"/>
        <end position="22"/>
    </location>
</feature>
<dbReference type="GO" id="GO:0055085">
    <property type="term" value="P:transmembrane transport"/>
    <property type="evidence" value="ECO:0007669"/>
    <property type="project" value="InterPro"/>
</dbReference>
<evidence type="ECO:0000259" key="8">
    <source>
        <dbReference type="Pfam" id="PF03600"/>
    </source>
</evidence>
<feature type="transmembrane region" description="Helical" evidence="7">
    <location>
        <begin position="74"/>
        <end position="103"/>
    </location>
</feature>
<dbReference type="HOGENOM" id="CLU_043931_0_0_11"/>
<feature type="transmembrane region" description="Helical" evidence="7">
    <location>
        <begin position="153"/>
        <end position="177"/>
    </location>
</feature>
<dbReference type="GO" id="GO:0005886">
    <property type="term" value="C:plasma membrane"/>
    <property type="evidence" value="ECO:0007669"/>
    <property type="project" value="UniProtKB-SubCell"/>
</dbReference>
<proteinExistence type="predicted"/>
<keyword evidence="2" id="KW-0813">Transport</keyword>
<keyword evidence="4 7" id="KW-0812">Transmembrane</keyword>
<evidence type="ECO:0000256" key="6">
    <source>
        <dbReference type="ARBA" id="ARBA00023136"/>
    </source>
</evidence>
<dbReference type="PANTHER" id="PTHR43302">
    <property type="entry name" value="TRANSPORTER ARSB-RELATED"/>
    <property type="match status" value="1"/>
</dbReference>
<dbReference type="STRING" id="401472.CUREI_03720"/>
<evidence type="ECO:0000313" key="10">
    <source>
        <dbReference type="Proteomes" id="UP000028939"/>
    </source>
</evidence>
<dbReference type="EMBL" id="CP009215">
    <property type="protein sequence ID" value="AIL96518.1"/>
    <property type="molecule type" value="Genomic_DNA"/>
</dbReference>
<name>A0A077HHK4_9CORY</name>
<reference evidence="9 10" key="1">
    <citation type="submission" date="2014-08" db="EMBL/GenBank/DDBJ databases">
        <title>Complete genome sequence of Corynebacterium ureicelerivorans DSM 45051, a lipophilic and urea-splitting isolate from a blood culture of a septicaemia patient.</title>
        <authorList>
            <person name="Tippelt A."/>
            <person name="Albersmeier A."/>
            <person name="Brinkrolf K."/>
            <person name="Ruckert C."/>
            <person name="Tauch A."/>
        </authorList>
    </citation>
    <scope>NUCLEOTIDE SEQUENCE [LARGE SCALE GENOMIC DNA]</scope>
    <source>
        <strain evidence="9 10">IMMIB RIV-2301</strain>
    </source>
</reference>
<dbReference type="PANTHER" id="PTHR43302:SF5">
    <property type="entry name" value="TRANSPORTER ARSB-RELATED"/>
    <property type="match status" value="1"/>
</dbReference>
<evidence type="ECO:0000256" key="5">
    <source>
        <dbReference type="ARBA" id="ARBA00022989"/>
    </source>
</evidence>
<evidence type="ECO:0000256" key="4">
    <source>
        <dbReference type="ARBA" id="ARBA00022692"/>
    </source>
</evidence>
<gene>
    <name evidence="9" type="ORF">CUREI_03720</name>
</gene>